<reference evidence="2 4" key="1">
    <citation type="journal article" date="2012" name="Nature">
        <title>Algal genomes reveal evolutionary mosaicism and the fate of nucleomorphs.</title>
        <authorList>
            <consortium name="DOE Joint Genome Institute"/>
            <person name="Curtis B.A."/>
            <person name="Tanifuji G."/>
            <person name="Burki F."/>
            <person name="Gruber A."/>
            <person name="Irimia M."/>
            <person name="Maruyama S."/>
            <person name="Arias M.C."/>
            <person name="Ball S.G."/>
            <person name="Gile G.H."/>
            <person name="Hirakawa Y."/>
            <person name="Hopkins J.F."/>
            <person name="Kuo A."/>
            <person name="Rensing S.A."/>
            <person name="Schmutz J."/>
            <person name="Symeonidi A."/>
            <person name="Elias M."/>
            <person name="Eveleigh R.J."/>
            <person name="Herman E.K."/>
            <person name="Klute M.J."/>
            <person name="Nakayama T."/>
            <person name="Obornik M."/>
            <person name="Reyes-Prieto A."/>
            <person name="Armbrust E.V."/>
            <person name="Aves S.J."/>
            <person name="Beiko R.G."/>
            <person name="Coutinho P."/>
            <person name="Dacks J.B."/>
            <person name="Durnford D.G."/>
            <person name="Fast N.M."/>
            <person name="Green B.R."/>
            <person name="Grisdale C.J."/>
            <person name="Hempel F."/>
            <person name="Henrissat B."/>
            <person name="Hoppner M.P."/>
            <person name="Ishida K."/>
            <person name="Kim E."/>
            <person name="Koreny L."/>
            <person name="Kroth P.G."/>
            <person name="Liu Y."/>
            <person name="Malik S.B."/>
            <person name="Maier U.G."/>
            <person name="McRose D."/>
            <person name="Mock T."/>
            <person name="Neilson J.A."/>
            <person name="Onodera N.T."/>
            <person name="Poole A.M."/>
            <person name="Pritham E.J."/>
            <person name="Richards T.A."/>
            <person name="Rocap G."/>
            <person name="Roy S.W."/>
            <person name="Sarai C."/>
            <person name="Schaack S."/>
            <person name="Shirato S."/>
            <person name="Slamovits C.H."/>
            <person name="Spencer D.F."/>
            <person name="Suzuki S."/>
            <person name="Worden A.Z."/>
            <person name="Zauner S."/>
            <person name="Barry K."/>
            <person name="Bell C."/>
            <person name="Bharti A.K."/>
            <person name="Crow J.A."/>
            <person name="Grimwood J."/>
            <person name="Kramer R."/>
            <person name="Lindquist E."/>
            <person name="Lucas S."/>
            <person name="Salamov A."/>
            <person name="McFadden G.I."/>
            <person name="Lane C.E."/>
            <person name="Keeling P.J."/>
            <person name="Gray M.W."/>
            <person name="Grigoriev I.V."/>
            <person name="Archibald J.M."/>
        </authorList>
    </citation>
    <scope>NUCLEOTIDE SEQUENCE</scope>
    <source>
        <strain evidence="2 4">CCMP2712</strain>
    </source>
</reference>
<organism evidence="2">
    <name type="scientific">Guillardia theta (strain CCMP2712)</name>
    <name type="common">Cryptophyte</name>
    <dbReference type="NCBI Taxonomy" id="905079"/>
    <lineage>
        <taxon>Eukaryota</taxon>
        <taxon>Cryptophyceae</taxon>
        <taxon>Pyrenomonadales</taxon>
        <taxon>Geminigeraceae</taxon>
        <taxon>Guillardia</taxon>
    </lineage>
</organism>
<dbReference type="KEGG" id="gtt:GUITHDRAFT_120879"/>
<feature type="compositionally biased region" description="Acidic residues" evidence="1">
    <location>
        <begin position="1928"/>
        <end position="1938"/>
    </location>
</feature>
<dbReference type="EMBL" id="JH993164">
    <property type="protein sequence ID" value="EKX32930.1"/>
    <property type="molecule type" value="Genomic_DNA"/>
</dbReference>
<dbReference type="Proteomes" id="UP000011087">
    <property type="component" value="Unassembled WGS sequence"/>
</dbReference>
<evidence type="ECO:0000256" key="1">
    <source>
        <dbReference type="SAM" id="MobiDB-lite"/>
    </source>
</evidence>
<gene>
    <name evidence="2" type="ORF">GUITHDRAFT_120879</name>
</gene>
<dbReference type="HOGENOM" id="CLU_230293_0_0_1"/>
<dbReference type="RefSeq" id="XP_005819910.1">
    <property type="nucleotide sequence ID" value="XM_005819853.1"/>
</dbReference>
<dbReference type="PaxDb" id="55529-EKX32930"/>
<evidence type="ECO:0000313" key="4">
    <source>
        <dbReference type="Proteomes" id="UP000011087"/>
    </source>
</evidence>
<name>L1IAQ8_GUITC</name>
<evidence type="ECO:0000313" key="2">
    <source>
        <dbReference type="EMBL" id="EKX32930.1"/>
    </source>
</evidence>
<sequence length="2287" mass="258413">MKDVCFQFSLFMRDETADPSWVELVEELEGILNQEDSCLLSEWAEVNHERMLHRVIHPVILGYVRRPYLSALLESLKKSTQIGAKNVSSCPEHWNPFDWRLVSEFLTLTQLFVAENGRGRMKWMSMNEQFKDEFNALGLSNIVGKNLEAETVMQTLRVSLVLAMILSENPIRCMQIYLEVKGRSLDFQATDEDLILKSIEVYFKAQHRTLKVILEYLSFLRRDNDELCQQVFWAENSFLKCCNCSCLMHALTEAAEICLHRSIEGNECIPERHLQQLQSEILSELCELCKLLPLGAEGHRLTGDDVAVLESLAALYMKTSCITFSEVSGMEQDVHVSGSRGVDYGRNLLMTGYRLHTSTCSCSLANVLTMLICGADADLSPDVRGSEGESIFHDLVEILHSSRFEEMSSQYNSSGREGFFLAETLKWSPTLLLQHLGLLASFRLARSNSAEAFNHALASCLNGSLHHLALILDLPALSRWPDVKDELGKHNANIVSFAIDVLEHHAVTSITRDDNVNGSGYKNFDHELAVWSSSVESCLSCIRSLAADPQVAFHLAANDHIGKLLAMVQRALKLTESDLSGEAPYNHRDHKMLFPSLRLASSFFHLFSTVLESIDSVAADEDSASLCFQRLLSRLNQAIRLFRGSPPLAFSFLQDYCRLSASYMSFPSSQAETVEHKKYYHSQLKSQLLENSDLHTSGSCFHALFQSHFAVLTVEKKELLQQQLSLYESALIDYFSSLLQLIRTCCPRLTPDRLKSLNSDLHMYSSEMLLPHLDFLLSTWTEPVSSKIKTQVVLLMKELVLPLRGDASELASFVRKLFRLMYAPVVDLDHGAMGGKPADVTSSMFNMFYVEFLVMDRASRKYGHTIAMLQLVSSLLPSFPAEVSRRFLADCYPIMQLATESQSAENFLDPKEKWQILNELMRMGSLCLLPHVMRDDLNHLEHLTRTMLDRSVFASSAKRFATGSSADPRLDVRKLIHWMIHPNMSEETAAGTGELKGLVEVAVELVGRGLEHAQRQEETIALPELSHALQSCTELLIVSFQLCADQCGPEEADTVLDHVCWSWTGTNEKLSRRKVPSTLLEYAVLEDEPELAALALELLLVIITSSKNPVTRDVVLAEIFLLDTELAEQARISHGLCCWFERAQASSDELSVAICSRILRLLLASLRTLEDREEESPSLALALLQCANSSGSLFTTITRRSSLQWPSADEMAGEEALLMQVDSLRRVKKCSELAAMTSELMYHLVRSPWVVEILRGSLEEEMSLLLEHLASDFPYFELIKSIRDRVSFLRSGNWLLENGFAEPQVQDFDGGMLTWGEEEAFTRWLSRYPRDESLVQLLVAGRRRIQELEGVLGDLVNCQIHFCHKTGWMLRCLADCISHKHINLHDDKFYLMLSSFIGSKARASSPDKFHFNWRSGSLHHLLDNLTKLHGVEEEVDTQSLDLHPLLAASEAKDCLVPCDSWTSDMTFFSSNAVKLRLSWKLANMGRRSQGEQEALNVEAFVQHKLCSPLNGLNVLMRCQSARQHFLCSLRDFSRTLADHVEVLHDAGYCPELAMAAVEEKFSFFFHLLSRHVIPAFPARLSASNVEVTVHLSFLLEHGVSFLVAQRSQRVESAEQEGMSETVGRWRQKLMLLLDSVLGLLLFTRGSSDGGMEEGGSVGSRMIRHRLYSACLQLLAHLKLDLFEAIGSREQRDGLIRRNLQARSGNSSTSFLLFRPREVEALLDSRRQPLLDLTLRDFINFDEQPRSWDPSWECRTLALRLLLHLLPSGNTALHSRFAPSKGSLLPDLSSFLQRSHLIRHCLDDLEGRTSLPSLLDPSSHEKFAGHLNVFTAKVQLLKQLSSSEAGLRELTRNGILHKLGLCSFLSSRIFSREQASALLFPPSGQTSRVSKNLLALSFLSFSLVASLLRIPASSMPELLAGRATQSERMEEEEEEEEETAPAKMEESILKFIWNHRALMQAICSPPHERASWQQALVPLNGSTMKRMKVEATERHRCVLADLFLSANRLRVLESDAPNPGPLGAQVKEEVKQYVIAMLDHLLEEKTIRTLPWAGGEEEDEEEEKEEVWAVEDVDLLPPQAVKDLKLETLRRCLSFLLQRVGPQGGGGELMVDSSEEHTSSRCFLPAVRLVDFLGLCVDYLCGKEEGRGGQEEDGEGGNGAWGELCRRWQRLLDRKVSASRDGNLRLQDRDFSYFREHVEKVCKVTEDALELMVRSFHLEVGGEEQRSSRRNSLVLASRIWNPDGKGYAQRFLKFCQQRHQEQSMQCNWPRVQEANERLRDLQEGRERR</sequence>
<feature type="region of interest" description="Disordered" evidence="1">
    <location>
        <begin position="1920"/>
        <end position="1942"/>
    </location>
</feature>
<reference evidence="4" key="2">
    <citation type="submission" date="2012-11" db="EMBL/GenBank/DDBJ databases">
        <authorList>
            <person name="Kuo A."/>
            <person name="Curtis B.A."/>
            <person name="Tanifuji G."/>
            <person name="Burki F."/>
            <person name="Gruber A."/>
            <person name="Irimia M."/>
            <person name="Maruyama S."/>
            <person name="Arias M.C."/>
            <person name="Ball S.G."/>
            <person name="Gile G.H."/>
            <person name="Hirakawa Y."/>
            <person name="Hopkins J.F."/>
            <person name="Rensing S.A."/>
            <person name="Schmutz J."/>
            <person name="Symeonidi A."/>
            <person name="Elias M."/>
            <person name="Eveleigh R.J."/>
            <person name="Herman E.K."/>
            <person name="Klute M.J."/>
            <person name="Nakayama T."/>
            <person name="Obornik M."/>
            <person name="Reyes-Prieto A."/>
            <person name="Armbrust E.V."/>
            <person name="Aves S.J."/>
            <person name="Beiko R.G."/>
            <person name="Coutinho P."/>
            <person name="Dacks J.B."/>
            <person name="Durnford D.G."/>
            <person name="Fast N.M."/>
            <person name="Green B.R."/>
            <person name="Grisdale C."/>
            <person name="Hempe F."/>
            <person name="Henrissat B."/>
            <person name="Hoppner M.P."/>
            <person name="Ishida K.-I."/>
            <person name="Kim E."/>
            <person name="Koreny L."/>
            <person name="Kroth P.G."/>
            <person name="Liu Y."/>
            <person name="Malik S.-B."/>
            <person name="Maier U.G."/>
            <person name="McRose D."/>
            <person name="Mock T."/>
            <person name="Neilson J.A."/>
            <person name="Onodera N.T."/>
            <person name="Poole A.M."/>
            <person name="Pritham E.J."/>
            <person name="Richards T.A."/>
            <person name="Rocap G."/>
            <person name="Roy S.W."/>
            <person name="Sarai C."/>
            <person name="Schaack S."/>
            <person name="Shirato S."/>
            <person name="Slamovits C.H."/>
            <person name="Spencer D.F."/>
            <person name="Suzuki S."/>
            <person name="Worden A.Z."/>
            <person name="Zauner S."/>
            <person name="Barry K."/>
            <person name="Bell C."/>
            <person name="Bharti A.K."/>
            <person name="Crow J.A."/>
            <person name="Grimwood J."/>
            <person name="Kramer R."/>
            <person name="Lindquist E."/>
            <person name="Lucas S."/>
            <person name="Salamov A."/>
            <person name="McFadden G.I."/>
            <person name="Lane C.E."/>
            <person name="Keeling P.J."/>
            <person name="Gray M.W."/>
            <person name="Grigoriev I.V."/>
            <person name="Archibald J.M."/>
        </authorList>
    </citation>
    <scope>NUCLEOTIDE SEQUENCE</scope>
    <source>
        <strain evidence="4">CCMP2712</strain>
    </source>
</reference>
<dbReference type="GeneID" id="17289670"/>
<protein>
    <submittedName>
        <fullName evidence="2 3">Uncharacterized protein</fullName>
    </submittedName>
</protein>
<accession>L1IAQ8</accession>
<evidence type="ECO:0000313" key="3">
    <source>
        <dbReference type="EnsemblProtists" id="EKX32930"/>
    </source>
</evidence>
<dbReference type="EnsemblProtists" id="EKX32930">
    <property type="protein sequence ID" value="EKX32930"/>
    <property type="gene ID" value="GUITHDRAFT_120879"/>
</dbReference>
<reference evidence="3" key="3">
    <citation type="submission" date="2016-03" db="UniProtKB">
        <authorList>
            <consortium name="EnsemblProtists"/>
        </authorList>
    </citation>
    <scope>IDENTIFICATION</scope>
</reference>
<proteinExistence type="predicted"/>
<keyword evidence="4" id="KW-1185">Reference proteome</keyword>